<gene>
    <name evidence="2" type="ORF">Ciccas_008556</name>
</gene>
<feature type="region of interest" description="Disordered" evidence="1">
    <location>
        <begin position="155"/>
        <end position="197"/>
    </location>
</feature>
<feature type="compositionally biased region" description="Basic residues" evidence="1">
    <location>
        <begin position="11"/>
        <end position="21"/>
    </location>
</feature>
<evidence type="ECO:0000313" key="2">
    <source>
        <dbReference type="EMBL" id="KAL3312846.1"/>
    </source>
</evidence>
<sequence>MLFSCCPCVGRKSKRHNQKKRNSYERKVGARLSEPSGAPVFVRPPSIYYLEDKTNPPEPRNRARRVNPPTKSQRRTLEEHLIRNAQPRGNPPFKSEPRTIEERLIRNPEQRGNPPIKSETRKPIQILEEHFIRNPEQRGNPPIKSETRKPIQILEEHLIRNPEPRVNHQQEPIKRERQFPDPELRKKNHESDKEEELEKRFCNVVTMTDTISHDAAMQTEEEMDFEPSDQFDWVSKMDACAQTEMADDLETLPIPTQDCRITVKDAEEIVARSLTELATLTPVEYREMQLMKNDAVSRHKCCFSKQANNENLNWRNILTGYEKWGEEEAVLALYRASPSMGRLLKRYAQL</sequence>
<evidence type="ECO:0000256" key="1">
    <source>
        <dbReference type="SAM" id="MobiDB-lite"/>
    </source>
</evidence>
<feature type="compositionally biased region" description="Basic and acidic residues" evidence="1">
    <location>
        <begin position="50"/>
        <end position="61"/>
    </location>
</feature>
<comment type="caution">
    <text evidence="2">The sequence shown here is derived from an EMBL/GenBank/DDBJ whole genome shotgun (WGS) entry which is preliminary data.</text>
</comment>
<keyword evidence="3" id="KW-1185">Reference proteome</keyword>
<dbReference type="AlphaFoldDB" id="A0ABD2Q3V5"/>
<name>A0ABD2Q3V5_9PLAT</name>
<feature type="region of interest" description="Disordered" evidence="1">
    <location>
        <begin position="11"/>
        <end position="96"/>
    </location>
</feature>
<reference evidence="2 3" key="1">
    <citation type="submission" date="2024-11" db="EMBL/GenBank/DDBJ databases">
        <title>Adaptive evolution of stress response genes in parasites aligns with host niche diversity.</title>
        <authorList>
            <person name="Hahn C."/>
            <person name="Resl P."/>
        </authorList>
    </citation>
    <scope>NUCLEOTIDE SEQUENCE [LARGE SCALE GENOMIC DNA]</scope>
    <source>
        <strain evidence="2">EGGRZ-B1_66</strain>
        <tissue evidence="2">Body</tissue>
    </source>
</reference>
<organism evidence="2 3">
    <name type="scientific">Cichlidogyrus casuarinus</name>
    <dbReference type="NCBI Taxonomy" id="1844966"/>
    <lineage>
        <taxon>Eukaryota</taxon>
        <taxon>Metazoa</taxon>
        <taxon>Spiralia</taxon>
        <taxon>Lophotrochozoa</taxon>
        <taxon>Platyhelminthes</taxon>
        <taxon>Monogenea</taxon>
        <taxon>Monopisthocotylea</taxon>
        <taxon>Dactylogyridea</taxon>
        <taxon>Ancyrocephalidae</taxon>
        <taxon>Cichlidogyrus</taxon>
    </lineage>
</organism>
<evidence type="ECO:0000313" key="3">
    <source>
        <dbReference type="Proteomes" id="UP001626550"/>
    </source>
</evidence>
<dbReference type="Proteomes" id="UP001626550">
    <property type="component" value="Unassembled WGS sequence"/>
</dbReference>
<proteinExistence type="predicted"/>
<accession>A0ABD2Q3V5</accession>
<dbReference type="EMBL" id="JBJKFK010001530">
    <property type="protein sequence ID" value="KAL3312846.1"/>
    <property type="molecule type" value="Genomic_DNA"/>
</dbReference>
<protein>
    <submittedName>
        <fullName evidence="2">Uncharacterized protein</fullName>
    </submittedName>
</protein>